<feature type="region of interest" description="Disordered" evidence="1">
    <location>
        <begin position="34"/>
        <end position="54"/>
    </location>
</feature>
<dbReference type="AlphaFoldDB" id="A0A9X1NWY8"/>
<organism evidence="2 3">
    <name type="scientific">Jiella avicenniae</name>
    <dbReference type="NCBI Taxonomy" id="2907202"/>
    <lineage>
        <taxon>Bacteria</taxon>
        <taxon>Pseudomonadati</taxon>
        <taxon>Pseudomonadota</taxon>
        <taxon>Alphaproteobacteria</taxon>
        <taxon>Hyphomicrobiales</taxon>
        <taxon>Aurantimonadaceae</taxon>
        <taxon>Jiella</taxon>
    </lineage>
</organism>
<proteinExistence type="predicted"/>
<protein>
    <submittedName>
        <fullName evidence="2">Uncharacterized protein</fullName>
    </submittedName>
</protein>
<evidence type="ECO:0000313" key="3">
    <source>
        <dbReference type="Proteomes" id="UP001139035"/>
    </source>
</evidence>
<keyword evidence="3" id="KW-1185">Reference proteome</keyword>
<dbReference type="RefSeq" id="WP_233717142.1">
    <property type="nucleotide sequence ID" value="NZ_JAJUWU010000001.1"/>
</dbReference>
<sequence>MGIQFKVLVAALLAVGIGIAGAWVANTLKKEGRNEERARISDRSRQAGDAGEDARLSRRECVAGGMRYEFATGRCLGGE</sequence>
<dbReference type="Proteomes" id="UP001139035">
    <property type="component" value="Unassembled WGS sequence"/>
</dbReference>
<evidence type="ECO:0000256" key="1">
    <source>
        <dbReference type="SAM" id="MobiDB-lite"/>
    </source>
</evidence>
<evidence type="ECO:0000313" key="2">
    <source>
        <dbReference type="EMBL" id="MCE7026438.1"/>
    </source>
</evidence>
<comment type="caution">
    <text evidence="2">The sequence shown here is derived from an EMBL/GenBank/DDBJ whole genome shotgun (WGS) entry which is preliminary data.</text>
</comment>
<name>A0A9X1NWY8_9HYPH</name>
<dbReference type="EMBL" id="JAJUWU010000001">
    <property type="protein sequence ID" value="MCE7026438.1"/>
    <property type="molecule type" value="Genomic_DNA"/>
</dbReference>
<gene>
    <name evidence="2" type="ORF">LZD57_00410</name>
</gene>
<accession>A0A9X1NWY8</accession>
<reference evidence="2" key="1">
    <citation type="submission" date="2022-01" db="EMBL/GenBank/DDBJ databases">
        <title>Jiella avicenniae sp. nov., a novel endophytic bacterium isolated from bark of Avicennia marina.</title>
        <authorList>
            <person name="Tuo L."/>
        </authorList>
    </citation>
    <scope>NUCLEOTIDE SEQUENCE</scope>
    <source>
        <strain evidence="2">CBK1P-4</strain>
    </source>
</reference>